<keyword evidence="2 7" id="KW-0813">Transport</keyword>
<evidence type="ECO:0000256" key="3">
    <source>
        <dbReference type="ARBA" id="ARBA00022475"/>
    </source>
</evidence>
<sequence length="306" mass="33477">MARPLPLQDDGARTAAARADDAPGGFVPRVRHVPPAQRVAAAARLVTAVAVGLVMMFPLYWMVTLAFSPNADVFSRELHIWPSSWSLDNFRTVFGSFPTATWFGNSVVITAFVTVLTVTVNLLAGYAFAKLDFRGKGAIFLLVLSTMMIPVQVLMVAQFRLVTQLGIYGTFWAVILPSAASAFGIFLARQFIIAIPDELIEAAKVDGAGTLRIFLQIVLPLCKPLIAVLVLLTVMYQWNDFAWPLIALKDSELFTLPIGLLYLRGQYGADYGAIMALALVSITPIVIMFLAFQKYFVQGLARSGIR</sequence>
<comment type="similarity">
    <text evidence="7">Belongs to the binding-protein-dependent transport system permease family.</text>
</comment>
<dbReference type="GO" id="GO:0055085">
    <property type="term" value="P:transmembrane transport"/>
    <property type="evidence" value="ECO:0007669"/>
    <property type="project" value="InterPro"/>
</dbReference>
<evidence type="ECO:0000313" key="10">
    <source>
        <dbReference type="EMBL" id="AUZ88468.1"/>
    </source>
</evidence>
<dbReference type="RefSeq" id="WP_208739577.1">
    <property type="nucleotide sequence ID" value="NZ_CP024915.1"/>
</dbReference>
<evidence type="ECO:0000256" key="8">
    <source>
        <dbReference type="SAM" id="MobiDB-lite"/>
    </source>
</evidence>
<gene>
    <name evidence="10" type="ORF">CVO76_13095</name>
</gene>
<dbReference type="PANTHER" id="PTHR43744:SF8">
    <property type="entry name" value="SN-GLYCEROL-3-PHOSPHATE TRANSPORT SYSTEM PERMEASE PROTEIN UGPE"/>
    <property type="match status" value="1"/>
</dbReference>
<evidence type="ECO:0000256" key="4">
    <source>
        <dbReference type="ARBA" id="ARBA00022692"/>
    </source>
</evidence>
<protein>
    <submittedName>
        <fullName evidence="10">Sugar ABC transporter permease</fullName>
    </submittedName>
</protein>
<name>A0A2L0UGX9_9MICC</name>
<reference evidence="10 11" key="1">
    <citation type="submission" date="2017-11" db="EMBL/GenBank/DDBJ databases">
        <title>Draft genome of Arthrobacter agilis strain UMCV2, a plant growth-promoting rhizobacterium and biocontrol capacity of phytopathogenic fungi.</title>
        <authorList>
            <person name="Martinez-Camara R."/>
            <person name="Santoyo G."/>
            <person name="Moreno-Hagelsieb G."/>
            <person name="Valencia-Cantero E."/>
        </authorList>
    </citation>
    <scope>NUCLEOTIDE SEQUENCE [LARGE SCALE GENOMIC DNA]</scope>
    <source>
        <strain evidence="10 11">UMCV2</strain>
    </source>
</reference>
<keyword evidence="3" id="KW-1003">Cell membrane</keyword>
<feature type="transmembrane region" description="Helical" evidence="7">
    <location>
        <begin position="138"/>
        <end position="159"/>
    </location>
</feature>
<dbReference type="PROSITE" id="PS50928">
    <property type="entry name" value="ABC_TM1"/>
    <property type="match status" value="1"/>
</dbReference>
<evidence type="ECO:0000256" key="7">
    <source>
        <dbReference type="RuleBase" id="RU363032"/>
    </source>
</evidence>
<proteinExistence type="inferred from homology"/>
<feature type="transmembrane region" description="Helical" evidence="7">
    <location>
        <begin position="102"/>
        <end position="126"/>
    </location>
</feature>
<dbReference type="Proteomes" id="UP000239187">
    <property type="component" value="Chromosome"/>
</dbReference>
<dbReference type="PANTHER" id="PTHR43744">
    <property type="entry name" value="ABC TRANSPORTER PERMEASE PROTEIN MG189-RELATED-RELATED"/>
    <property type="match status" value="1"/>
</dbReference>
<evidence type="ECO:0000256" key="5">
    <source>
        <dbReference type="ARBA" id="ARBA00022989"/>
    </source>
</evidence>
<feature type="region of interest" description="Disordered" evidence="8">
    <location>
        <begin position="1"/>
        <end position="20"/>
    </location>
</feature>
<dbReference type="AlphaFoldDB" id="A0A2L0UGX9"/>
<feature type="domain" description="ABC transmembrane type-1" evidence="9">
    <location>
        <begin position="103"/>
        <end position="292"/>
    </location>
</feature>
<dbReference type="Gene3D" id="1.10.3720.10">
    <property type="entry name" value="MetI-like"/>
    <property type="match status" value="1"/>
</dbReference>
<accession>A0A2L0UGX9</accession>
<comment type="subcellular location">
    <subcellularLocation>
        <location evidence="1 7">Cell membrane</location>
        <topology evidence="1 7">Multi-pass membrane protein</topology>
    </subcellularLocation>
</comment>
<feature type="transmembrane region" description="Helical" evidence="7">
    <location>
        <begin position="41"/>
        <end position="63"/>
    </location>
</feature>
<evidence type="ECO:0000256" key="6">
    <source>
        <dbReference type="ARBA" id="ARBA00023136"/>
    </source>
</evidence>
<keyword evidence="6 7" id="KW-0472">Membrane</keyword>
<evidence type="ECO:0000313" key="11">
    <source>
        <dbReference type="Proteomes" id="UP000239187"/>
    </source>
</evidence>
<feature type="transmembrane region" description="Helical" evidence="7">
    <location>
        <begin position="213"/>
        <end position="238"/>
    </location>
</feature>
<dbReference type="EMBL" id="CP024915">
    <property type="protein sequence ID" value="AUZ88468.1"/>
    <property type="molecule type" value="Genomic_DNA"/>
</dbReference>
<feature type="transmembrane region" description="Helical" evidence="7">
    <location>
        <begin position="171"/>
        <end position="192"/>
    </location>
</feature>
<dbReference type="Pfam" id="PF00528">
    <property type="entry name" value="BPD_transp_1"/>
    <property type="match status" value="1"/>
</dbReference>
<dbReference type="CDD" id="cd06261">
    <property type="entry name" value="TM_PBP2"/>
    <property type="match status" value="1"/>
</dbReference>
<evidence type="ECO:0000259" key="9">
    <source>
        <dbReference type="PROSITE" id="PS50928"/>
    </source>
</evidence>
<evidence type="ECO:0000256" key="2">
    <source>
        <dbReference type="ARBA" id="ARBA00022448"/>
    </source>
</evidence>
<dbReference type="GO" id="GO:0005886">
    <property type="term" value="C:plasma membrane"/>
    <property type="evidence" value="ECO:0007669"/>
    <property type="project" value="UniProtKB-SubCell"/>
</dbReference>
<dbReference type="InterPro" id="IPR000515">
    <property type="entry name" value="MetI-like"/>
</dbReference>
<organism evidence="10 11">
    <name type="scientific">Arthrobacter agilis</name>
    <dbReference type="NCBI Taxonomy" id="37921"/>
    <lineage>
        <taxon>Bacteria</taxon>
        <taxon>Bacillati</taxon>
        <taxon>Actinomycetota</taxon>
        <taxon>Actinomycetes</taxon>
        <taxon>Micrococcales</taxon>
        <taxon>Micrococcaceae</taxon>
        <taxon>Arthrobacter</taxon>
    </lineage>
</organism>
<keyword evidence="4 7" id="KW-0812">Transmembrane</keyword>
<dbReference type="InterPro" id="IPR035906">
    <property type="entry name" value="MetI-like_sf"/>
</dbReference>
<evidence type="ECO:0000256" key="1">
    <source>
        <dbReference type="ARBA" id="ARBA00004651"/>
    </source>
</evidence>
<dbReference type="SUPFAM" id="SSF161098">
    <property type="entry name" value="MetI-like"/>
    <property type="match status" value="1"/>
</dbReference>
<feature type="transmembrane region" description="Helical" evidence="7">
    <location>
        <begin position="271"/>
        <end position="292"/>
    </location>
</feature>
<keyword evidence="5 7" id="KW-1133">Transmembrane helix</keyword>